<feature type="domain" description="C2H2-type" evidence="13">
    <location>
        <begin position="671"/>
        <end position="698"/>
    </location>
</feature>
<dbReference type="InterPro" id="IPR036236">
    <property type="entry name" value="Znf_C2H2_sf"/>
</dbReference>
<evidence type="ECO:0000256" key="1">
    <source>
        <dbReference type="ARBA" id="ARBA00004123"/>
    </source>
</evidence>
<evidence type="ECO:0000313" key="14">
    <source>
        <dbReference type="Ensembl" id="ENSPNAP00000015043.2"/>
    </source>
</evidence>
<feature type="domain" description="C2H2-type" evidence="13">
    <location>
        <begin position="616"/>
        <end position="642"/>
    </location>
</feature>
<evidence type="ECO:0000256" key="11">
    <source>
        <dbReference type="PROSITE-ProRule" id="PRU00042"/>
    </source>
</evidence>
<gene>
    <name evidence="14" type="primary">ZNF711</name>
</gene>
<dbReference type="AlphaFoldDB" id="A0A3B4CUL8"/>
<dbReference type="FunFam" id="3.30.160.60:FF:001182">
    <property type="entry name" value="Zinc finger, C2H2 type"/>
    <property type="match status" value="1"/>
</dbReference>
<feature type="domain" description="C2H2-type" evidence="13">
    <location>
        <begin position="699"/>
        <end position="726"/>
    </location>
</feature>
<evidence type="ECO:0000256" key="7">
    <source>
        <dbReference type="ARBA" id="ARBA00023015"/>
    </source>
</evidence>
<dbReference type="GO" id="GO:0000981">
    <property type="term" value="F:DNA-binding transcription factor activity, RNA polymerase II-specific"/>
    <property type="evidence" value="ECO:0007669"/>
    <property type="project" value="TreeGrafter"/>
</dbReference>
<evidence type="ECO:0000256" key="10">
    <source>
        <dbReference type="ARBA" id="ARBA00023242"/>
    </source>
</evidence>
<dbReference type="FunFam" id="3.30.160.60:FF:001290">
    <property type="entry name" value="Zinc finger 45-like"/>
    <property type="match status" value="1"/>
</dbReference>
<feature type="compositionally biased region" description="Basic residues" evidence="12">
    <location>
        <begin position="497"/>
        <end position="507"/>
    </location>
</feature>
<dbReference type="PANTHER" id="PTHR24384">
    <property type="entry name" value="FINGER PUTATIVE TRANSCRIPTION FACTOR FAMILY-RELATED"/>
    <property type="match status" value="1"/>
</dbReference>
<dbReference type="PROSITE" id="PS50157">
    <property type="entry name" value="ZINC_FINGER_C2H2_2"/>
    <property type="match status" value="13"/>
</dbReference>
<dbReference type="PROSITE" id="PS00028">
    <property type="entry name" value="ZINC_FINGER_C2H2_1"/>
    <property type="match status" value="12"/>
</dbReference>
<evidence type="ECO:0000313" key="15">
    <source>
        <dbReference type="Proteomes" id="UP001501920"/>
    </source>
</evidence>
<evidence type="ECO:0000259" key="13">
    <source>
        <dbReference type="PROSITE" id="PS50157"/>
    </source>
</evidence>
<feature type="domain" description="C2H2-type" evidence="13">
    <location>
        <begin position="783"/>
        <end position="810"/>
    </location>
</feature>
<feature type="region of interest" description="Disordered" evidence="12">
    <location>
        <begin position="497"/>
        <end position="529"/>
    </location>
</feature>
<dbReference type="FunFam" id="3.30.160.60:FF:001009">
    <property type="entry name" value="Zinc finger protein 26"/>
    <property type="match status" value="1"/>
</dbReference>
<dbReference type="FunFam" id="3.30.160.60:FF:001949">
    <property type="entry name" value="zinc finger protein 62 homolog isoform X2"/>
    <property type="match status" value="1"/>
</dbReference>
<dbReference type="InterPro" id="IPR050752">
    <property type="entry name" value="C2H2-ZF_domain"/>
</dbReference>
<dbReference type="SMART" id="SM00355">
    <property type="entry name" value="ZnF_C2H2"/>
    <property type="match status" value="14"/>
</dbReference>
<sequence length="847" mass="96188">MFYPSGHVPLRLPSLCLLVPPLRLMSAVMWRTVQQRDVTQYGMLADFVSLVTEAVPELFSHTHGVELILGLRAKVMPRRHEHHINAPVFCGWAFQVDSVEVEETGIHFVELVQTLMKDPAEREDFFQNVFPVEFGPNYDSAVQTLMWDFLSRLERFLLVPDLLQVNELKLLEFTSPGDCILSALAGKNKGVDQLSAGSCLLNPPDDSVPTQIPVCVMDGTDVETVVVVSEWTEIELGGNQEESLPEVETGEDGGSALHATDSEQGELEYCVKTEENEGSGESALQHKEGRAPVDGPDESREDEDLCPMSSETGQLNRDTEEAQGLSSDVTPTVASTFVMPLQPREPIGFSTAASGTRRSARKPKKTWKIKMVNLQKEKRKSIAAKVVNTLKRKSNPVAPEANSNPIALDNRYVFSCQKCSFTHTQERYLKSHIKKIHPIPVEENEKEPHVCQVCGKGYRFPGMLKAHQRTHTGERPFQCTASRCGRRFSHIQALRRHRLTHNPKAVHKAPDDGPEADEPEKEEAESQEGQTYNCLYCGEGFSSLSARRDHHKTHPEEEMNRCNDCGKQLSCQAALIRHKRGHLEDRPHKCTMCNSSFTCVTSFKRHLLTHQPERPYHCSCGKGFTYRGALLSHQRTHVAERPYHCSHCDKSFLYPGALRKHEWTHSKEKPYLCSHCGKSFKRERTLRAHMAGHTKEKIYKCSLCDKTFSYKASLTRHELTHSGERPFLCSECGKTFFSFGELLKHQRYHTGHKPFQCVHCDKSFTQACYLQLHTRYHTGVRPYTCPQCSKSFFTSCRLKRHMQIHTGEKPFECMECGKRFRQAYVLKVHQRTHVGGRIQSVINDSLF</sequence>
<feature type="compositionally biased region" description="Acidic residues" evidence="12">
    <location>
        <begin position="512"/>
        <end position="526"/>
    </location>
</feature>
<feature type="domain" description="C2H2-type" evidence="13">
    <location>
        <begin position="560"/>
        <end position="587"/>
    </location>
</feature>
<comment type="subcellular location">
    <subcellularLocation>
        <location evidence="1">Nucleus</location>
    </subcellularLocation>
</comment>
<dbReference type="InterPro" id="IPR013087">
    <property type="entry name" value="Znf_C2H2_type"/>
</dbReference>
<feature type="domain" description="C2H2-type" evidence="13">
    <location>
        <begin position="532"/>
        <end position="559"/>
    </location>
</feature>
<reference evidence="14" key="3">
    <citation type="submission" date="2025-09" db="UniProtKB">
        <authorList>
            <consortium name="Ensembl"/>
        </authorList>
    </citation>
    <scope>IDENTIFICATION</scope>
</reference>
<organism evidence="14 15">
    <name type="scientific">Pygocentrus nattereri</name>
    <name type="common">Red-bellied piranha</name>
    <dbReference type="NCBI Taxonomy" id="42514"/>
    <lineage>
        <taxon>Eukaryota</taxon>
        <taxon>Metazoa</taxon>
        <taxon>Chordata</taxon>
        <taxon>Craniata</taxon>
        <taxon>Vertebrata</taxon>
        <taxon>Euteleostomi</taxon>
        <taxon>Actinopterygii</taxon>
        <taxon>Neopterygii</taxon>
        <taxon>Teleostei</taxon>
        <taxon>Ostariophysi</taxon>
        <taxon>Characiformes</taxon>
        <taxon>Characoidei</taxon>
        <taxon>Pygocentrus</taxon>
    </lineage>
</organism>
<dbReference type="Pfam" id="PF14973">
    <property type="entry name" value="TINF2_N"/>
    <property type="match status" value="1"/>
</dbReference>
<name>A0A3B4CUL8_PYGNA</name>
<dbReference type="SUPFAM" id="SSF57667">
    <property type="entry name" value="beta-beta-alpha zinc fingers"/>
    <property type="match status" value="7"/>
</dbReference>
<dbReference type="Proteomes" id="UP001501920">
    <property type="component" value="Chromosome 11"/>
</dbReference>
<feature type="region of interest" description="Disordered" evidence="12">
    <location>
        <begin position="234"/>
        <end position="327"/>
    </location>
</feature>
<feature type="domain" description="C2H2-type" evidence="13">
    <location>
        <begin position="477"/>
        <end position="506"/>
    </location>
</feature>
<feature type="compositionally biased region" description="Acidic residues" evidence="12">
    <location>
        <begin position="295"/>
        <end position="305"/>
    </location>
</feature>
<reference evidence="14 15" key="1">
    <citation type="submission" date="2020-10" db="EMBL/GenBank/DDBJ databases">
        <title>Pygocentrus nattereri (red-bellied piranha) genome, fPygNat1, primary haplotype.</title>
        <authorList>
            <person name="Myers G."/>
            <person name="Meyer A."/>
            <person name="Karagic N."/>
            <person name="Pippel M."/>
            <person name="Winkler S."/>
            <person name="Tracey A."/>
            <person name="Wood J."/>
            <person name="Formenti G."/>
            <person name="Howe K."/>
            <person name="Fedrigo O."/>
            <person name="Jarvis E.D."/>
        </authorList>
    </citation>
    <scope>NUCLEOTIDE SEQUENCE [LARGE SCALE GENOMIC DNA]</scope>
</reference>
<feature type="domain" description="C2H2-type" evidence="13">
    <location>
        <begin position="588"/>
        <end position="615"/>
    </location>
</feature>
<keyword evidence="6" id="KW-0862">Zinc</keyword>
<keyword evidence="7" id="KW-0805">Transcription regulation</keyword>
<evidence type="ECO:0000256" key="9">
    <source>
        <dbReference type="ARBA" id="ARBA00023163"/>
    </source>
</evidence>
<keyword evidence="15" id="KW-1185">Reference proteome</keyword>
<dbReference type="GeneTree" id="ENSGT00940000156207"/>
<keyword evidence="3" id="KW-0479">Metal-binding</keyword>
<dbReference type="FunFam" id="3.30.160.60:FF:000193">
    <property type="entry name" value="Zinc finger protein 300"/>
    <property type="match status" value="1"/>
</dbReference>
<evidence type="ECO:0000256" key="5">
    <source>
        <dbReference type="ARBA" id="ARBA00022771"/>
    </source>
</evidence>
<evidence type="ECO:0000256" key="4">
    <source>
        <dbReference type="ARBA" id="ARBA00022737"/>
    </source>
</evidence>
<dbReference type="Ensembl" id="ENSPNAT00000023141.2">
    <property type="protein sequence ID" value="ENSPNAP00000015043.2"/>
    <property type="gene ID" value="ENSPNAG00000021075.2"/>
</dbReference>
<dbReference type="FunFam" id="3.30.160.60:FF:000151">
    <property type="entry name" value="Zinc finger and SCAN domain-containing 21"/>
    <property type="match status" value="1"/>
</dbReference>
<evidence type="ECO:0000256" key="6">
    <source>
        <dbReference type="ARBA" id="ARBA00022833"/>
    </source>
</evidence>
<proteinExistence type="inferred from homology"/>
<feature type="domain" description="C2H2-type" evidence="13">
    <location>
        <begin position="643"/>
        <end position="670"/>
    </location>
</feature>
<reference evidence="14" key="2">
    <citation type="submission" date="2025-08" db="UniProtKB">
        <authorList>
            <consortium name="Ensembl"/>
        </authorList>
    </citation>
    <scope>IDENTIFICATION</scope>
</reference>
<evidence type="ECO:0000256" key="3">
    <source>
        <dbReference type="ARBA" id="ARBA00022723"/>
    </source>
</evidence>
<dbReference type="PANTHER" id="PTHR24384:SF189">
    <property type="entry name" value="C2H2-TYPE DOMAIN-CONTAINING PROTEIN-RELATED"/>
    <property type="match status" value="1"/>
</dbReference>
<comment type="similarity">
    <text evidence="2">Belongs to the krueppel C2H2-type zinc-finger protein family.</text>
</comment>
<keyword evidence="8" id="KW-0238">DNA-binding</keyword>
<evidence type="ECO:0000256" key="2">
    <source>
        <dbReference type="ARBA" id="ARBA00006991"/>
    </source>
</evidence>
<feature type="domain" description="C2H2-type" evidence="13">
    <location>
        <begin position="755"/>
        <end position="782"/>
    </location>
</feature>
<accession>A0A3B4CUL8</accession>
<dbReference type="GO" id="GO:0005634">
    <property type="term" value="C:nucleus"/>
    <property type="evidence" value="ECO:0007669"/>
    <property type="project" value="UniProtKB-SubCell"/>
</dbReference>
<keyword evidence="5 11" id="KW-0863">Zinc-finger</keyword>
<dbReference type="CDD" id="cd11657">
    <property type="entry name" value="TIN2_N"/>
    <property type="match status" value="1"/>
</dbReference>
<dbReference type="GO" id="GO:0008270">
    <property type="term" value="F:zinc ion binding"/>
    <property type="evidence" value="ECO:0007669"/>
    <property type="project" value="UniProtKB-KW"/>
</dbReference>
<evidence type="ECO:0000256" key="12">
    <source>
        <dbReference type="SAM" id="MobiDB-lite"/>
    </source>
</evidence>
<feature type="domain" description="C2H2-type" evidence="13">
    <location>
        <begin position="727"/>
        <end position="754"/>
    </location>
</feature>
<dbReference type="OMA" id="NANIERC"/>
<dbReference type="Gene3D" id="3.30.160.60">
    <property type="entry name" value="Classic Zinc Finger"/>
    <property type="match status" value="12"/>
</dbReference>
<evidence type="ECO:0000256" key="8">
    <source>
        <dbReference type="ARBA" id="ARBA00023125"/>
    </source>
</evidence>
<keyword evidence="9" id="KW-0804">Transcription</keyword>
<feature type="domain" description="C2H2-type" evidence="13">
    <location>
        <begin position="449"/>
        <end position="476"/>
    </location>
</feature>
<feature type="domain" description="C2H2-type" evidence="13">
    <location>
        <begin position="811"/>
        <end position="838"/>
    </location>
</feature>
<dbReference type="FunFam" id="3.30.160.60:FF:000446">
    <property type="entry name" value="Zinc finger protein"/>
    <property type="match status" value="3"/>
</dbReference>
<keyword evidence="4" id="KW-0677">Repeat</keyword>
<keyword evidence="10" id="KW-0539">Nucleus</keyword>
<dbReference type="Pfam" id="PF00096">
    <property type="entry name" value="zf-C2H2"/>
    <property type="match status" value="8"/>
</dbReference>
<dbReference type="FunFam" id="3.30.160.60:FF:000100">
    <property type="entry name" value="Zinc finger 45-like"/>
    <property type="match status" value="1"/>
</dbReference>
<protein>
    <recommendedName>
        <fullName evidence="13">C2H2-type domain-containing protein</fullName>
    </recommendedName>
</protein>
<dbReference type="InterPro" id="IPR029400">
    <property type="entry name" value="TINF2_N"/>
</dbReference>
<dbReference type="GO" id="GO:0000978">
    <property type="term" value="F:RNA polymerase II cis-regulatory region sequence-specific DNA binding"/>
    <property type="evidence" value="ECO:0007669"/>
    <property type="project" value="TreeGrafter"/>
</dbReference>